<comment type="caution">
    <text evidence="1">The sequence shown here is derived from an EMBL/GenBank/DDBJ whole genome shotgun (WGS) entry which is preliminary data.</text>
</comment>
<reference evidence="1" key="2">
    <citation type="journal article" date="2024" name="Plant">
        <title>Genomic evolution and insights into agronomic trait innovations of Sesamum species.</title>
        <authorList>
            <person name="Miao H."/>
            <person name="Wang L."/>
            <person name="Qu L."/>
            <person name="Liu H."/>
            <person name="Sun Y."/>
            <person name="Le M."/>
            <person name="Wang Q."/>
            <person name="Wei S."/>
            <person name="Zheng Y."/>
            <person name="Lin W."/>
            <person name="Duan Y."/>
            <person name="Cao H."/>
            <person name="Xiong S."/>
            <person name="Wang X."/>
            <person name="Wei L."/>
            <person name="Li C."/>
            <person name="Ma Q."/>
            <person name="Ju M."/>
            <person name="Zhao R."/>
            <person name="Li G."/>
            <person name="Mu C."/>
            <person name="Tian Q."/>
            <person name="Mei H."/>
            <person name="Zhang T."/>
            <person name="Gao T."/>
            <person name="Zhang H."/>
        </authorList>
    </citation>
    <scope>NUCLEOTIDE SEQUENCE</scope>
    <source>
        <strain evidence="1">KEN1</strain>
    </source>
</reference>
<dbReference type="InterPro" id="IPR036397">
    <property type="entry name" value="RNaseH_sf"/>
</dbReference>
<dbReference type="Gene3D" id="3.30.420.10">
    <property type="entry name" value="Ribonuclease H-like superfamily/Ribonuclease H"/>
    <property type="match status" value="1"/>
</dbReference>
<dbReference type="EMBL" id="JACGWN010000006">
    <property type="protein sequence ID" value="KAL0448145.1"/>
    <property type="molecule type" value="Genomic_DNA"/>
</dbReference>
<organism evidence="1">
    <name type="scientific">Sesamum latifolium</name>
    <dbReference type="NCBI Taxonomy" id="2727402"/>
    <lineage>
        <taxon>Eukaryota</taxon>
        <taxon>Viridiplantae</taxon>
        <taxon>Streptophyta</taxon>
        <taxon>Embryophyta</taxon>
        <taxon>Tracheophyta</taxon>
        <taxon>Spermatophyta</taxon>
        <taxon>Magnoliopsida</taxon>
        <taxon>eudicotyledons</taxon>
        <taxon>Gunneridae</taxon>
        <taxon>Pentapetalae</taxon>
        <taxon>asterids</taxon>
        <taxon>lamiids</taxon>
        <taxon>Lamiales</taxon>
        <taxon>Pedaliaceae</taxon>
        <taxon>Sesamum</taxon>
    </lineage>
</organism>
<name>A0AAW2X3J9_9LAMI</name>
<accession>A0AAW2X3J9</accession>
<dbReference type="InterPro" id="IPR012337">
    <property type="entry name" value="RNaseH-like_sf"/>
</dbReference>
<dbReference type="SUPFAM" id="SSF53098">
    <property type="entry name" value="Ribonuclease H-like"/>
    <property type="match status" value="1"/>
</dbReference>
<evidence type="ECO:0008006" key="2">
    <source>
        <dbReference type="Google" id="ProtNLM"/>
    </source>
</evidence>
<reference evidence="1" key="1">
    <citation type="submission" date="2020-06" db="EMBL/GenBank/DDBJ databases">
        <authorList>
            <person name="Li T."/>
            <person name="Hu X."/>
            <person name="Zhang T."/>
            <person name="Song X."/>
            <person name="Zhang H."/>
            <person name="Dai N."/>
            <person name="Sheng W."/>
            <person name="Hou X."/>
            <person name="Wei L."/>
        </authorList>
    </citation>
    <scope>NUCLEOTIDE SEQUENCE</scope>
    <source>
        <strain evidence="1">KEN1</strain>
        <tissue evidence="1">Leaf</tissue>
    </source>
</reference>
<dbReference type="GO" id="GO:0003676">
    <property type="term" value="F:nucleic acid binding"/>
    <property type="evidence" value="ECO:0007669"/>
    <property type="project" value="InterPro"/>
</dbReference>
<sequence length="184" mass="21333">MPQSNGQTEVTNRAILKTRLDETKGNWVNELPGVLWAYRTTPRKSIGESLFNLVYGKEGVIPAEIGEETLRIQQHEPETNDVEHLVDLDLLGEVKDAASTRVEEYKRRMAKAYNARIHRKSFQVQDLVWRRSDIQGNIGKLDTKWKGPYQVAETIENAIYKLKRLDGKEVPWTWYASNLKNFYI</sequence>
<protein>
    <recommendedName>
        <fullName evidence="2">Reverse transcriptase</fullName>
    </recommendedName>
</protein>
<dbReference type="AlphaFoldDB" id="A0AAW2X3J9"/>
<gene>
    <name evidence="1" type="ORF">Slati_1942400</name>
</gene>
<dbReference type="PANTHER" id="PTHR48475:SF2">
    <property type="entry name" value="RIBONUCLEASE H"/>
    <property type="match status" value="1"/>
</dbReference>
<proteinExistence type="predicted"/>
<dbReference type="PANTHER" id="PTHR48475">
    <property type="entry name" value="RIBONUCLEASE H"/>
    <property type="match status" value="1"/>
</dbReference>
<evidence type="ECO:0000313" key="1">
    <source>
        <dbReference type="EMBL" id="KAL0448145.1"/>
    </source>
</evidence>